<dbReference type="Proteomes" id="UP000198371">
    <property type="component" value="Chromosome 1"/>
</dbReference>
<reference evidence="4" key="1">
    <citation type="journal article" date="2017" name="Genome Announc.">
        <title>Complete Genome Sequence of Vibrio sp. Strain 2521-89, a Close Relative of Vibrio cholerae Isolated from Lake Water in New Mexico, USA.</title>
        <authorList>
            <person name="Liang K."/>
            <person name="Orata F.D."/>
            <person name="Winkjer N.S."/>
            <person name="Rowe L.A."/>
            <person name="Tarr C.L."/>
            <person name="Boucher Y."/>
        </authorList>
    </citation>
    <scope>NUCLEOTIDE SEQUENCE [LARGE SCALE GENOMIC DNA]</scope>
    <source>
        <strain evidence="4">2521-89</strain>
    </source>
</reference>
<reference evidence="3 4" key="2">
    <citation type="submission" date="2017-06" db="EMBL/GenBank/DDBJ databases">
        <title>Complete genome sequence of Vibrio sp. 2521-89, a close relative of Vibrio cholerae isolated from lake water in New Mexico, USA.</title>
        <authorList>
            <person name="Liang K."/>
            <person name="Orata F.D."/>
            <person name="Winkjer N.S."/>
            <person name="Tarr C.L."/>
            <person name="Boucher Y."/>
        </authorList>
    </citation>
    <scope>NUCLEOTIDE SEQUENCE [LARGE SCALE GENOMIC DNA]</scope>
    <source>
        <strain evidence="3 4">2521-89</strain>
    </source>
</reference>
<evidence type="ECO:0000256" key="1">
    <source>
        <dbReference type="SAM" id="Coils"/>
    </source>
</evidence>
<keyword evidence="4" id="KW-1185">Reference proteome</keyword>
<evidence type="ECO:0000256" key="2">
    <source>
        <dbReference type="SAM" id="SignalP"/>
    </source>
</evidence>
<name>A0AAU8WFD1_9VIBR</name>
<keyword evidence="2" id="KW-0732">Signal</keyword>
<keyword evidence="1" id="KW-0175">Coiled coil</keyword>
<dbReference type="KEGG" id="vti:CEQ48_11415"/>
<feature type="coiled-coil region" evidence="1">
    <location>
        <begin position="488"/>
        <end position="515"/>
    </location>
</feature>
<organism evidence="3 4">
    <name type="scientific">Vibrio tarriae</name>
    <dbReference type="NCBI Taxonomy" id="2014742"/>
    <lineage>
        <taxon>Bacteria</taxon>
        <taxon>Pseudomonadati</taxon>
        <taxon>Pseudomonadota</taxon>
        <taxon>Gammaproteobacteria</taxon>
        <taxon>Vibrionales</taxon>
        <taxon>Vibrionaceae</taxon>
        <taxon>Vibrio</taxon>
    </lineage>
</organism>
<accession>A0AAU8WFD1</accession>
<dbReference type="EMBL" id="CP022353">
    <property type="protein sequence ID" value="ASK55363.1"/>
    <property type="molecule type" value="Genomic_DNA"/>
</dbReference>
<evidence type="ECO:0000313" key="3">
    <source>
        <dbReference type="EMBL" id="ASK55363.1"/>
    </source>
</evidence>
<gene>
    <name evidence="3" type="ORF">CEQ48_11415</name>
</gene>
<sequence>MSTLIFTGLYIVKLRPLAIFVALATVSSHAVANQAILFPTDSAQYESSTFRVGSQSTSNTLNLAVDDLSNRVKTVVIPEHYQIQPELVAELTEVGIQQGFTVLTQSPMYLWTEDNMWLSRDGAKVFRPTASLGYSKDEFHNFIGGLDKTSPLAILEGHHSNGSLDTQGLYDSMYSLADSYAERSGAELVKTFSIIDGGNMLVGHRENGSQYVLVGRDSVLQTALLYTRYDNERVEAKKQQMEQTGGFTLSIAKPKIHNIELDHYIQSNNDPEIDRLMLDALGLLPSNLDSLEKQIEYAKFVRAKYKLLPYSQDESKIIIDESKLNIVRAKIKSRYEQVLGRTLPKEFNWEHEVTDAYKQLTYAANHAQDFDLSLIDDKIRTIASDPALEKHYVAMLEAGGQMRKGLPDSEARTIAKRFIAMTEIVEEKMAEELGVTRDNLIILTQPGFHIDMQLRPLEKGKVLINDHEYNKAIVKYAANSPSITEEERVELQKALTDLDNQAKDYNEIHKKIRQQLTEAGLTPVRTAGAFRYGNKDVNWMNGIMGTGNSKFYITNASSISVLNDAFQQWIQHTVPGISVYFVGKEAAPDSFRGKLNQAERLLAAQGGLDCVTIHFE</sequence>
<dbReference type="AlphaFoldDB" id="A0AAU8WFD1"/>
<protein>
    <submittedName>
        <fullName evidence="3">Uncharacterized protein</fullName>
    </submittedName>
</protein>
<evidence type="ECO:0000313" key="4">
    <source>
        <dbReference type="Proteomes" id="UP000198371"/>
    </source>
</evidence>
<feature type="signal peptide" evidence="2">
    <location>
        <begin position="1"/>
        <end position="32"/>
    </location>
</feature>
<feature type="chain" id="PRO_5043493600" evidence="2">
    <location>
        <begin position="33"/>
        <end position="616"/>
    </location>
</feature>
<proteinExistence type="predicted"/>